<accession>A0A4Y2D273</accession>
<dbReference type="OrthoDB" id="6437743at2759"/>
<evidence type="ECO:0000313" key="4">
    <source>
        <dbReference type="Proteomes" id="UP000499080"/>
    </source>
</evidence>
<reference evidence="3 4" key="1">
    <citation type="journal article" date="2019" name="Sci. Rep.">
        <title>Orb-weaving spider Araneus ventricosus genome elucidates the spidroin gene catalogue.</title>
        <authorList>
            <person name="Kono N."/>
            <person name="Nakamura H."/>
            <person name="Ohtoshi R."/>
            <person name="Moran D.A.P."/>
            <person name="Shinohara A."/>
            <person name="Yoshida Y."/>
            <person name="Fujiwara M."/>
            <person name="Mori M."/>
            <person name="Tomita M."/>
            <person name="Arakawa K."/>
        </authorList>
    </citation>
    <scope>NUCLEOTIDE SEQUENCE [LARGE SCALE GENOMIC DNA]</scope>
</reference>
<proteinExistence type="predicted"/>
<name>A0A4Y2D273_ARAVE</name>
<keyword evidence="4" id="KW-1185">Reference proteome</keyword>
<feature type="region of interest" description="Disordered" evidence="1">
    <location>
        <begin position="69"/>
        <end position="146"/>
    </location>
</feature>
<evidence type="ECO:0000313" key="3">
    <source>
        <dbReference type="EMBL" id="GBM10862.1"/>
    </source>
</evidence>
<dbReference type="AlphaFoldDB" id="A0A4Y2D273"/>
<dbReference type="Proteomes" id="UP000499080">
    <property type="component" value="Unassembled WGS sequence"/>
</dbReference>
<feature type="compositionally biased region" description="Basic and acidic residues" evidence="1">
    <location>
        <begin position="137"/>
        <end position="146"/>
    </location>
</feature>
<comment type="caution">
    <text evidence="3">The sequence shown here is derived from an EMBL/GenBank/DDBJ whole genome shotgun (WGS) entry which is preliminary data.</text>
</comment>
<evidence type="ECO:0000256" key="1">
    <source>
        <dbReference type="SAM" id="MobiDB-lite"/>
    </source>
</evidence>
<protein>
    <recommendedName>
        <fullName evidence="2">STPR domain-containing protein</fullName>
    </recommendedName>
</protein>
<feature type="region of interest" description="Disordered" evidence="1">
    <location>
        <begin position="25"/>
        <end position="49"/>
    </location>
</feature>
<sequence length="146" mass="17576">MPKRKRKSIGQIPTKAKKIKLLRANETNAQRQQRLQAMKDRDKTSRAKTNKIVVYKRCGRKPAYYEQMNENKREHRLQNVREQVSTSRVNESVDQREQRLQKMREQASTSRTIEYENEREHRLQNVREQVSTSRVTESADQREHRL</sequence>
<feature type="compositionally biased region" description="Polar residues" evidence="1">
    <location>
        <begin position="25"/>
        <end position="35"/>
    </location>
</feature>
<feature type="compositionally biased region" description="Basic and acidic residues" evidence="1">
    <location>
        <begin position="69"/>
        <end position="79"/>
    </location>
</feature>
<feature type="compositionally biased region" description="Polar residues" evidence="1">
    <location>
        <begin position="80"/>
        <end position="90"/>
    </location>
</feature>
<feature type="compositionally biased region" description="Basic and acidic residues" evidence="1">
    <location>
        <begin position="113"/>
        <end position="125"/>
    </location>
</feature>
<dbReference type="Pfam" id="PF21107">
    <property type="entry name" value="STPRs"/>
    <property type="match status" value="1"/>
</dbReference>
<dbReference type="EMBL" id="BGPR01000291">
    <property type="protein sequence ID" value="GBM10862.1"/>
    <property type="molecule type" value="Genomic_DNA"/>
</dbReference>
<feature type="compositionally biased region" description="Polar residues" evidence="1">
    <location>
        <begin position="126"/>
        <end position="136"/>
    </location>
</feature>
<feature type="compositionally biased region" description="Basic and acidic residues" evidence="1">
    <location>
        <begin position="91"/>
        <end position="105"/>
    </location>
</feature>
<gene>
    <name evidence="3" type="ORF">AVEN_42121_1</name>
</gene>
<evidence type="ECO:0000259" key="2">
    <source>
        <dbReference type="Pfam" id="PF21107"/>
    </source>
</evidence>
<dbReference type="InterPro" id="IPR048998">
    <property type="entry name" value="STPR"/>
</dbReference>
<organism evidence="3 4">
    <name type="scientific">Araneus ventricosus</name>
    <name type="common">Orbweaver spider</name>
    <name type="synonym">Epeira ventricosa</name>
    <dbReference type="NCBI Taxonomy" id="182803"/>
    <lineage>
        <taxon>Eukaryota</taxon>
        <taxon>Metazoa</taxon>
        <taxon>Ecdysozoa</taxon>
        <taxon>Arthropoda</taxon>
        <taxon>Chelicerata</taxon>
        <taxon>Arachnida</taxon>
        <taxon>Araneae</taxon>
        <taxon>Araneomorphae</taxon>
        <taxon>Entelegynae</taxon>
        <taxon>Araneoidea</taxon>
        <taxon>Araneidae</taxon>
        <taxon>Araneus</taxon>
    </lineage>
</organism>
<feature type="domain" description="STPR" evidence="2">
    <location>
        <begin position="73"/>
        <end position="145"/>
    </location>
</feature>